<accession>A0A6A6X7R7</accession>
<reference evidence="9" key="1">
    <citation type="journal article" date="2020" name="Stud. Mycol.">
        <title>101 Dothideomycetes genomes: a test case for predicting lifestyles and emergence of pathogens.</title>
        <authorList>
            <person name="Haridas S."/>
            <person name="Albert R."/>
            <person name="Binder M."/>
            <person name="Bloem J."/>
            <person name="Labutti K."/>
            <person name="Salamov A."/>
            <person name="Andreopoulos B."/>
            <person name="Baker S."/>
            <person name="Barry K."/>
            <person name="Bills G."/>
            <person name="Bluhm B."/>
            <person name="Cannon C."/>
            <person name="Castanera R."/>
            <person name="Culley D."/>
            <person name="Daum C."/>
            <person name="Ezra D."/>
            <person name="Gonzalez J."/>
            <person name="Henrissat B."/>
            <person name="Kuo A."/>
            <person name="Liang C."/>
            <person name="Lipzen A."/>
            <person name="Lutzoni F."/>
            <person name="Magnuson J."/>
            <person name="Mondo S."/>
            <person name="Nolan M."/>
            <person name="Ohm R."/>
            <person name="Pangilinan J."/>
            <person name="Park H.-J."/>
            <person name="Ramirez L."/>
            <person name="Alfaro M."/>
            <person name="Sun H."/>
            <person name="Tritt A."/>
            <person name="Yoshinaga Y."/>
            <person name="Zwiers L.-H."/>
            <person name="Turgeon B."/>
            <person name="Goodwin S."/>
            <person name="Spatafora J."/>
            <person name="Crous P."/>
            <person name="Grigoriev I."/>
        </authorList>
    </citation>
    <scope>NUCLEOTIDE SEQUENCE</scope>
    <source>
        <strain evidence="9">CBS 109.77</strain>
    </source>
</reference>
<evidence type="ECO:0000313" key="9">
    <source>
        <dbReference type="EMBL" id="KAF2792436.1"/>
    </source>
</evidence>
<feature type="region of interest" description="Disordered" evidence="6">
    <location>
        <begin position="418"/>
        <end position="442"/>
    </location>
</feature>
<dbReference type="EMBL" id="MU001969">
    <property type="protein sequence ID" value="KAF2792436.1"/>
    <property type="molecule type" value="Genomic_DNA"/>
</dbReference>
<feature type="transmembrane region" description="Helical" evidence="7">
    <location>
        <begin position="46"/>
        <end position="65"/>
    </location>
</feature>
<evidence type="ECO:0000256" key="6">
    <source>
        <dbReference type="SAM" id="MobiDB-lite"/>
    </source>
</evidence>
<dbReference type="InterPro" id="IPR052337">
    <property type="entry name" value="SAT4-like"/>
</dbReference>
<feature type="transmembrane region" description="Helical" evidence="7">
    <location>
        <begin position="121"/>
        <end position="144"/>
    </location>
</feature>
<feature type="compositionally biased region" description="Basic and acidic residues" evidence="6">
    <location>
        <begin position="425"/>
        <end position="442"/>
    </location>
</feature>
<evidence type="ECO:0000313" key="10">
    <source>
        <dbReference type="Proteomes" id="UP000799757"/>
    </source>
</evidence>
<comment type="similarity">
    <text evidence="5">Belongs to the SAT4 family.</text>
</comment>
<evidence type="ECO:0000256" key="3">
    <source>
        <dbReference type="ARBA" id="ARBA00022989"/>
    </source>
</evidence>
<proteinExistence type="inferred from homology"/>
<dbReference type="GO" id="GO:0016020">
    <property type="term" value="C:membrane"/>
    <property type="evidence" value="ECO:0007669"/>
    <property type="project" value="UniProtKB-SubCell"/>
</dbReference>
<dbReference type="Proteomes" id="UP000799757">
    <property type="component" value="Unassembled WGS sequence"/>
</dbReference>
<evidence type="ECO:0000256" key="7">
    <source>
        <dbReference type="SAM" id="Phobius"/>
    </source>
</evidence>
<keyword evidence="10" id="KW-1185">Reference proteome</keyword>
<evidence type="ECO:0000256" key="2">
    <source>
        <dbReference type="ARBA" id="ARBA00022692"/>
    </source>
</evidence>
<keyword evidence="4 7" id="KW-0472">Membrane</keyword>
<feature type="transmembrane region" description="Helical" evidence="7">
    <location>
        <begin position="77"/>
        <end position="101"/>
    </location>
</feature>
<dbReference type="OrthoDB" id="5329176at2759"/>
<feature type="transmembrane region" description="Helical" evidence="7">
    <location>
        <begin position="246"/>
        <end position="268"/>
    </location>
</feature>
<evidence type="ECO:0000256" key="5">
    <source>
        <dbReference type="ARBA" id="ARBA00038359"/>
    </source>
</evidence>
<keyword evidence="2 7" id="KW-0812">Transmembrane</keyword>
<keyword evidence="3 7" id="KW-1133">Transmembrane helix</keyword>
<feature type="transmembrane region" description="Helical" evidence="7">
    <location>
        <begin position="211"/>
        <end position="234"/>
    </location>
</feature>
<feature type="domain" description="Rhodopsin" evidence="8">
    <location>
        <begin position="61"/>
        <end position="309"/>
    </location>
</feature>
<evidence type="ECO:0000256" key="1">
    <source>
        <dbReference type="ARBA" id="ARBA00004141"/>
    </source>
</evidence>
<gene>
    <name evidence="9" type="ORF">K505DRAFT_246628</name>
</gene>
<feature type="transmembrane region" description="Helical" evidence="7">
    <location>
        <begin position="280"/>
        <end position="304"/>
    </location>
</feature>
<feature type="compositionally biased region" description="Polar residues" evidence="6">
    <location>
        <begin position="380"/>
        <end position="389"/>
    </location>
</feature>
<name>A0A6A6X7R7_9PLEO</name>
<dbReference type="PANTHER" id="PTHR33048:SF129">
    <property type="entry name" value="INTEGRAL MEMBRANE PROTEIN-RELATED"/>
    <property type="match status" value="1"/>
</dbReference>
<dbReference type="AlphaFoldDB" id="A0A6A6X7R7"/>
<protein>
    <recommendedName>
        <fullName evidence="8">Rhodopsin domain-containing protein</fullName>
    </recommendedName>
</protein>
<sequence length="442" mass="49714">MGNPHGVAGADLSARDGGLYPPPSVVISWPAPNFINPTTHDWTGPIVLMSVMAFTFAVFTARIWARMVVGKNAGLDDLLMSIAMLPLLGLTVAAFLAITMYGFQWHVWDQTPETHITSRQIILVIEMLYLVSTSLVKISILCFYRRITNGSISRVFVYFVWGAIVCVVCYAIIFTFLLIFSCNPVEGYWHLFDLSWRMTHKVKCHNEAAEIVSVVIISTLQDLIICALPIFLLWNLQISRRQKAGLIGIFGMGLLTCVCGVMRSYYAIYTYYYTYDITWFAYYGWIWTALEADLAVICASAPALKIFFNRYFNSSTDNRGNSSYQRGNTSHYIVARNSGDPDEISNIESRRWDSAPVPLFSIKVSTGMDITIEDRDETRSQLSESSTRCLTALPPPSSTDKSYPSHWVEGCRTMCEALRPNSPGRVRDKSGKEDIDRGTECK</sequence>
<feature type="region of interest" description="Disordered" evidence="6">
    <location>
        <begin position="376"/>
        <end position="404"/>
    </location>
</feature>
<dbReference type="Pfam" id="PF20684">
    <property type="entry name" value="Fung_rhodopsin"/>
    <property type="match status" value="1"/>
</dbReference>
<comment type="subcellular location">
    <subcellularLocation>
        <location evidence="1">Membrane</location>
        <topology evidence="1">Multi-pass membrane protein</topology>
    </subcellularLocation>
</comment>
<dbReference type="PANTHER" id="PTHR33048">
    <property type="entry name" value="PTH11-LIKE INTEGRAL MEMBRANE PROTEIN (AFU_ORTHOLOGUE AFUA_5G11245)"/>
    <property type="match status" value="1"/>
</dbReference>
<evidence type="ECO:0000256" key="4">
    <source>
        <dbReference type="ARBA" id="ARBA00023136"/>
    </source>
</evidence>
<feature type="transmembrane region" description="Helical" evidence="7">
    <location>
        <begin position="156"/>
        <end position="180"/>
    </location>
</feature>
<evidence type="ECO:0000259" key="8">
    <source>
        <dbReference type="Pfam" id="PF20684"/>
    </source>
</evidence>
<dbReference type="InterPro" id="IPR049326">
    <property type="entry name" value="Rhodopsin_dom_fungi"/>
</dbReference>
<organism evidence="9 10">
    <name type="scientific">Melanomma pulvis-pyrius CBS 109.77</name>
    <dbReference type="NCBI Taxonomy" id="1314802"/>
    <lineage>
        <taxon>Eukaryota</taxon>
        <taxon>Fungi</taxon>
        <taxon>Dikarya</taxon>
        <taxon>Ascomycota</taxon>
        <taxon>Pezizomycotina</taxon>
        <taxon>Dothideomycetes</taxon>
        <taxon>Pleosporomycetidae</taxon>
        <taxon>Pleosporales</taxon>
        <taxon>Melanommataceae</taxon>
        <taxon>Melanomma</taxon>
    </lineage>
</organism>